<feature type="domain" description="Tyrosine specific protein phosphatases" evidence="2">
    <location>
        <begin position="396"/>
        <end position="464"/>
    </location>
</feature>
<feature type="domain" description="Tyrosine specific protein phosphatases" evidence="2">
    <location>
        <begin position="108"/>
        <end position="180"/>
    </location>
</feature>
<dbReference type="Pfam" id="PF00102">
    <property type="entry name" value="Y_phosphatase"/>
    <property type="match status" value="2"/>
</dbReference>
<feature type="domain" description="Tyrosine-protein phosphatase" evidence="1">
    <location>
        <begin position="1"/>
        <end position="189"/>
    </location>
</feature>
<name>A0A0P4WMD3_SCYOL</name>
<evidence type="ECO:0000313" key="3">
    <source>
        <dbReference type="EMBL" id="JAI67739.1"/>
    </source>
</evidence>
<dbReference type="EMBL" id="GDRN01024588">
    <property type="protein sequence ID" value="JAI67739.1"/>
    <property type="molecule type" value="Transcribed_RNA"/>
</dbReference>
<dbReference type="SMART" id="SM00194">
    <property type="entry name" value="PTPc"/>
    <property type="match status" value="2"/>
</dbReference>
<accession>A0A0P4WMD3</accession>
<feature type="domain" description="Tyrosine-protein phosphatase" evidence="1">
    <location>
        <begin position="205"/>
        <end position="473"/>
    </location>
</feature>
<dbReference type="SUPFAM" id="SSF52799">
    <property type="entry name" value="(Phosphotyrosine protein) phosphatases II"/>
    <property type="match status" value="2"/>
</dbReference>
<dbReference type="InterPro" id="IPR000387">
    <property type="entry name" value="Tyr_Pase_dom"/>
</dbReference>
<evidence type="ECO:0000259" key="2">
    <source>
        <dbReference type="PROSITE" id="PS50056"/>
    </source>
</evidence>
<dbReference type="PANTHER" id="PTHR19134:SF449">
    <property type="entry name" value="TYROSINE-PROTEIN PHOSPHATASE 1"/>
    <property type="match status" value="1"/>
</dbReference>
<dbReference type="GO" id="GO:0004725">
    <property type="term" value="F:protein tyrosine phosphatase activity"/>
    <property type="evidence" value="ECO:0007669"/>
    <property type="project" value="InterPro"/>
</dbReference>
<protein>
    <recommendedName>
        <fullName evidence="4">Protein-tyrosine-phosphatase</fullName>
    </recommendedName>
</protein>
<dbReference type="PRINTS" id="PR00700">
    <property type="entry name" value="PRTYPHPHTASE"/>
</dbReference>
<dbReference type="PROSITE" id="PS50055">
    <property type="entry name" value="TYR_PHOSPHATASE_PTP"/>
    <property type="match status" value="2"/>
</dbReference>
<dbReference type="GO" id="GO:0048666">
    <property type="term" value="P:neuron development"/>
    <property type="evidence" value="ECO:0007669"/>
    <property type="project" value="UniProtKB-ARBA"/>
</dbReference>
<dbReference type="SMART" id="SM00404">
    <property type="entry name" value="PTPc_motif"/>
    <property type="match status" value="2"/>
</dbReference>
<dbReference type="InterPro" id="IPR029021">
    <property type="entry name" value="Prot-tyrosine_phosphatase-like"/>
</dbReference>
<dbReference type="Gene3D" id="3.90.190.10">
    <property type="entry name" value="Protein tyrosine phosphatase superfamily"/>
    <property type="match status" value="2"/>
</dbReference>
<reference evidence="3" key="1">
    <citation type="submission" date="2015-09" db="EMBL/GenBank/DDBJ databases">
        <title>Scylla olivacea transcriptome.</title>
        <authorList>
            <person name="Ikhwanuddin M."/>
        </authorList>
    </citation>
    <scope>NUCLEOTIDE SEQUENCE</scope>
</reference>
<proteinExistence type="predicted"/>
<organism evidence="3">
    <name type="scientific">Scylla olivacea</name>
    <name type="common">Orange mud crab</name>
    <name type="synonym">Cancer olivacea</name>
    <dbReference type="NCBI Taxonomy" id="85551"/>
    <lineage>
        <taxon>Eukaryota</taxon>
        <taxon>Metazoa</taxon>
        <taxon>Ecdysozoa</taxon>
        <taxon>Arthropoda</taxon>
        <taxon>Crustacea</taxon>
        <taxon>Multicrustacea</taxon>
        <taxon>Malacostraca</taxon>
        <taxon>Eumalacostraca</taxon>
        <taxon>Eucarida</taxon>
        <taxon>Decapoda</taxon>
        <taxon>Pleocyemata</taxon>
        <taxon>Brachyura</taxon>
        <taxon>Eubrachyura</taxon>
        <taxon>Portunoidea</taxon>
        <taxon>Portunidae</taxon>
        <taxon>Portuninae</taxon>
        <taxon>Scylla</taxon>
    </lineage>
</organism>
<dbReference type="InterPro" id="IPR003595">
    <property type="entry name" value="Tyr_Pase_cat"/>
</dbReference>
<dbReference type="CDD" id="cd00047">
    <property type="entry name" value="PTPc"/>
    <property type="match status" value="1"/>
</dbReference>
<dbReference type="InterPro" id="IPR050348">
    <property type="entry name" value="Protein-Tyr_Phosphatase"/>
</dbReference>
<evidence type="ECO:0000259" key="1">
    <source>
        <dbReference type="PROSITE" id="PS50055"/>
    </source>
</evidence>
<evidence type="ECO:0008006" key="4">
    <source>
        <dbReference type="Google" id="ProtNLM"/>
    </source>
</evidence>
<dbReference type="InterPro" id="IPR000242">
    <property type="entry name" value="PTP_cat"/>
</dbReference>
<dbReference type="PROSITE" id="PS50056">
    <property type="entry name" value="TYR_PHOSPHATASE_2"/>
    <property type="match status" value="2"/>
</dbReference>
<dbReference type="PANTHER" id="PTHR19134">
    <property type="entry name" value="RECEPTOR-TYPE TYROSINE-PROTEIN PHOSPHATASE"/>
    <property type="match status" value="1"/>
</dbReference>
<dbReference type="AlphaFoldDB" id="A0A0P4WMD3"/>
<dbReference type="PROSITE" id="PS00383">
    <property type="entry name" value="TYR_PHOSPHATASE_1"/>
    <property type="match status" value="1"/>
</dbReference>
<dbReference type="InterPro" id="IPR016130">
    <property type="entry name" value="Tyr_Pase_AS"/>
</dbReference>
<sequence>MRYIAAQGPKDGRVSTIADFFRMVVEQNITVIIMVANFVENGKKKVGEYFIPGQTLNFDGFEVVVNNTEEQSHFTLSSLLVRQGERMHQLQHYHYSKWPDHGIPTEAISIAQMLSHFQSHHVQGGTVVHCSAGIGRTGTVLQVLLMSEMLTLKGYLNPIEVLGRLRMSRTRLVENEAQYNLSLEILEEILFGKETVVSPDDILNHMDKYISLSRIQYARAKALPSPLSFTSSDMPSFQHLNRNQSVLPADSNRCYLQPRVGVNSWLSQYINAIRVPGSNRDQFMMVTEHPLPHTVSNFWRLVIETECTIVIFINSFENQDENEYPSVLMEPGEIWNVEQYQLQVKETVLYGTWLKHSSLTISSNKDWMHSVTVYQSVEWPVSSPLPPSPYLLLTLAELLQIPRKNTAGPPLLCCSDGVTGCGIVAAMTLIVEHLRSEQVVDVYRTVVKLLRARQQFITSEEQFCMLYTSSATYLQEYANYGNFQ</sequence>